<gene>
    <name evidence="2" type="ORF">COU81_02110</name>
</gene>
<dbReference type="Proteomes" id="UP000231450">
    <property type="component" value="Unassembled WGS sequence"/>
</dbReference>
<dbReference type="Pfam" id="PF01592">
    <property type="entry name" value="NifU_N"/>
    <property type="match status" value="1"/>
</dbReference>
<dbReference type="GO" id="GO:0051536">
    <property type="term" value="F:iron-sulfur cluster binding"/>
    <property type="evidence" value="ECO:0007669"/>
    <property type="project" value="InterPro"/>
</dbReference>
<evidence type="ECO:0000259" key="1">
    <source>
        <dbReference type="Pfam" id="PF01592"/>
    </source>
</evidence>
<evidence type="ECO:0000313" key="3">
    <source>
        <dbReference type="Proteomes" id="UP000231450"/>
    </source>
</evidence>
<feature type="domain" description="NIF system FeS cluster assembly NifU N-terminal" evidence="1">
    <location>
        <begin position="1"/>
        <end position="124"/>
    </location>
</feature>
<accession>A0A2M8KE66</accession>
<dbReference type="EMBL" id="PFDW01000046">
    <property type="protein sequence ID" value="PJE58183.1"/>
    <property type="molecule type" value="Genomic_DNA"/>
</dbReference>
<reference evidence="3" key="1">
    <citation type="submission" date="2017-09" db="EMBL/GenBank/DDBJ databases">
        <title>Depth-based differentiation of microbial function through sediment-hosted aquifers and enrichment of novel symbionts in the deep terrestrial subsurface.</title>
        <authorList>
            <person name="Probst A.J."/>
            <person name="Ladd B."/>
            <person name="Jarett J.K."/>
            <person name="Geller-Mcgrath D.E."/>
            <person name="Sieber C.M.K."/>
            <person name="Emerson J.B."/>
            <person name="Anantharaman K."/>
            <person name="Thomas B.C."/>
            <person name="Malmstrom R."/>
            <person name="Stieglmeier M."/>
            <person name="Klingl A."/>
            <person name="Woyke T."/>
            <person name="Ryan C.M."/>
            <person name="Banfield J.F."/>
        </authorList>
    </citation>
    <scope>NUCLEOTIDE SEQUENCE [LARGE SCALE GENOMIC DNA]</scope>
</reference>
<dbReference type="Gene3D" id="3.90.1010.10">
    <property type="match status" value="1"/>
</dbReference>
<evidence type="ECO:0000313" key="2">
    <source>
        <dbReference type="EMBL" id="PJE58183.1"/>
    </source>
</evidence>
<dbReference type="GO" id="GO:0016226">
    <property type="term" value="P:iron-sulfur cluster assembly"/>
    <property type="evidence" value="ECO:0007669"/>
    <property type="project" value="InterPro"/>
</dbReference>
<proteinExistence type="predicted"/>
<name>A0A2M8KE66_9BACT</name>
<dbReference type="SUPFAM" id="SSF82649">
    <property type="entry name" value="SufE/NifU"/>
    <property type="match status" value="1"/>
</dbReference>
<dbReference type="InterPro" id="IPR002871">
    <property type="entry name" value="NIF_FeS_clus_asmbl_NifU_N"/>
</dbReference>
<dbReference type="AlphaFoldDB" id="A0A2M8KE66"/>
<sequence>MYNDKVIEHFKNPKNFGKIPDADAVGEVGNHRCGDLMALYLKIDKESQVISEVKFETLGCAAAIATSDMIAEMTKGKTIAEAEKIKFQDLVKELGELPSIKVHCADLAVHGIRKAIDNYKKKQTK</sequence>
<dbReference type="PANTHER" id="PTHR10093">
    <property type="entry name" value="IRON-SULFUR CLUSTER ASSEMBLY ENZYME NIFU HOMOLOG"/>
    <property type="match status" value="1"/>
</dbReference>
<comment type="caution">
    <text evidence="2">The sequence shown here is derived from an EMBL/GenBank/DDBJ whole genome shotgun (WGS) entry which is preliminary data.</text>
</comment>
<dbReference type="CDD" id="cd06664">
    <property type="entry name" value="IscU_like"/>
    <property type="match status" value="1"/>
</dbReference>
<protein>
    <submittedName>
        <fullName evidence="2">Iron-sulfur cluster assembly scaffold protein</fullName>
    </submittedName>
</protein>
<organism evidence="2 3">
    <name type="scientific">Candidatus Portnoybacteria bacterium CG10_big_fil_rev_8_21_14_0_10_36_7</name>
    <dbReference type="NCBI Taxonomy" id="1974812"/>
    <lineage>
        <taxon>Bacteria</taxon>
        <taxon>Candidatus Portnoyibacteriota</taxon>
    </lineage>
</organism>
<dbReference type="GO" id="GO:0005506">
    <property type="term" value="F:iron ion binding"/>
    <property type="evidence" value="ECO:0007669"/>
    <property type="project" value="InterPro"/>
</dbReference>